<feature type="non-terminal residue" evidence="2">
    <location>
        <position position="250"/>
    </location>
</feature>
<dbReference type="InterPro" id="IPR039477">
    <property type="entry name" value="ILEI/PANDER_dom"/>
</dbReference>
<accession>A0A0P9H1W9</accession>
<dbReference type="InterPro" id="IPR052252">
    <property type="entry name" value="CEMIP/CEMIP2"/>
</dbReference>
<organism evidence="2 3">
    <name type="scientific">Kouleothrix aurantiaca</name>
    <dbReference type="NCBI Taxonomy" id="186479"/>
    <lineage>
        <taxon>Bacteria</taxon>
        <taxon>Bacillati</taxon>
        <taxon>Chloroflexota</taxon>
        <taxon>Chloroflexia</taxon>
        <taxon>Chloroflexales</taxon>
        <taxon>Roseiflexineae</taxon>
        <taxon>Roseiflexaceae</taxon>
        <taxon>Kouleothrix</taxon>
    </lineage>
</organism>
<evidence type="ECO:0000259" key="1">
    <source>
        <dbReference type="Pfam" id="PF15711"/>
    </source>
</evidence>
<reference evidence="2 3" key="1">
    <citation type="submission" date="2015-09" db="EMBL/GenBank/DDBJ databases">
        <title>Draft genome sequence of Kouleothrix aurantiaca JCM 19913.</title>
        <authorList>
            <person name="Hemp J."/>
        </authorList>
    </citation>
    <scope>NUCLEOTIDE SEQUENCE [LARGE SCALE GENOMIC DNA]</scope>
    <source>
        <strain evidence="2 3">COM-B</strain>
    </source>
</reference>
<dbReference type="PANTHER" id="PTHR15535">
    <property type="entry name" value="TRANSMEMBRANE PROTEIN 2-RELATED"/>
    <property type="match status" value="1"/>
</dbReference>
<comment type="caution">
    <text evidence="2">The sequence shown here is derived from an EMBL/GenBank/DDBJ whole genome shotgun (WGS) entry which is preliminary data.</text>
</comment>
<keyword evidence="3" id="KW-1185">Reference proteome</keyword>
<evidence type="ECO:0000313" key="3">
    <source>
        <dbReference type="Proteomes" id="UP000050509"/>
    </source>
</evidence>
<dbReference type="PROSITE" id="PS52031">
    <property type="entry name" value="GG_LECTIN"/>
    <property type="match status" value="1"/>
</dbReference>
<evidence type="ECO:0000313" key="2">
    <source>
        <dbReference type="EMBL" id="KPV48022.1"/>
    </source>
</evidence>
<dbReference type="Proteomes" id="UP000050509">
    <property type="component" value="Unassembled WGS sequence"/>
</dbReference>
<gene>
    <name evidence="2" type="ORF">SE17_40310</name>
</gene>
<feature type="domain" description="ILEI/PANDER" evidence="1">
    <location>
        <begin position="34"/>
        <end position="124"/>
    </location>
</feature>
<dbReference type="PANTHER" id="PTHR15535:SF17">
    <property type="entry name" value="TRANSMEMBRANE PROTEIN"/>
    <property type="match status" value="1"/>
</dbReference>
<dbReference type="Pfam" id="PF15711">
    <property type="entry name" value="ILEI"/>
    <property type="match status" value="1"/>
</dbReference>
<name>A0A0P9H1W9_9CHLR</name>
<sequence length="250" mass="25284">TGVRSPVDIGVLSGGAVHYSAVIVDGVTVTPKQRGIVLVLIDPSTGKVRSTGGYDTYLSADESDRLAAAISAAPDGTIVALATYEEGTNSLTDSARAAIASLGAATDLKGKSGAAYALIGVKGAAAGTAIERFDPTAAVTADVGVGALPARADATFSSQIVSYQPDRVTLLVQNNVRGLLAVSEAAFPGWEAYVDGMPTPVLRANGMQRAVVLPPALEGQPHEVTFVYRPLSARVGGAISALALLLALGV</sequence>
<protein>
    <recommendedName>
        <fullName evidence="1">ILEI/PANDER domain-containing protein</fullName>
    </recommendedName>
</protein>
<feature type="non-terminal residue" evidence="2">
    <location>
        <position position="1"/>
    </location>
</feature>
<dbReference type="EMBL" id="LJCR01003017">
    <property type="protein sequence ID" value="KPV48022.1"/>
    <property type="molecule type" value="Genomic_DNA"/>
</dbReference>
<dbReference type="AlphaFoldDB" id="A0A0P9H1W9"/>
<proteinExistence type="predicted"/>